<evidence type="ECO:0000313" key="1">
    <source>
        <dbReference type="EMBL" id="PMC98900.1"/>
    </source>
</evidence>
<dbReference type="AlphaFoldDB" id="A0A2N6VIB2"/>
<dbReference type="Proteomes" id="UP000235598">
    <property type="component" value="Unassembled WGS sequence"/>
</dbReference>
<feature type="non-terminal residue" evidence="1">
    <location>
        <position position="1"/>
    </location>
</feature>
<gene>
    <name evidence="1" type="ORF">CJ199_15860</name>
</gene>
<sequence>DLTLGRVWVYDAAADPAYVLTMVGAIAAGRSFPGNQVNAHRVSPQAVDVDDLSSSVAVAEALSSAQVTVSDRANVTNVVIDRGLSRSVLTVFRVLNAATAAALHMPVAL</sequence>
<accession>A0A2N6VIB2</accession>
<feature type="non-terminal residue" evidence="1">
    <location>
        <position position="109"/>
    </location>
</feature>
<evidence type="ECO:0000313" key="2">
    <source>
        <dbReference type="Proteomes" id="UP000235598"/>
    </source>
</evidence>
<dbReference type="EMBL" id="PNHK01000713">
    <property type="protein sequence ID" value="PMC98900.1"/>
    <property type="molecule type" value="Genomic_DNA"/>
</dbReference>
<protein>
    <submittedName>
        <fullName evidence="1">Uncharacterized protein</fullName>
    </submittedName>
</protein>
<proteinExistence type="predicted"/>
<organism evidence="1 2">
    <name type="scientific">Brevibacterium paucivorans</name>
    <dbReference type="NCBI Taxonomy" id="170994"/>
    <lineage>
        <taxon>Bacteria</taxon>
        <taxon>Bacillati</taxon>
        <taxon>Actinomycetota</taxon>
        <taxon>Actinomycetes</taxon>
        <taxon>Micrococcales</taxon>
        <taxon>Brevibacteriaceae</taxon>
        <taxon>Brevibacterium</taxon>
    </lineage>
</organism>
<name>A0A2N6VIB2_9MICO</name>
<comment type="caution">
    <text evidence="1">The sequence shown here is derived from an EMBL/GenBank/DDBJ whole genome shotgun (WGS) entry which is preliminary data.</text>
</comment>
<reference evidence="1 2" key="1">
    <citation type="submission" date="2017-09" db="EMBL/GenBank/DDBJ databases">
        <title>Bacterial strain isolated from the female urinary microbiota.</title>
        <authorList>
            <person name="Thomas-White K."/>
            <person name="Kumar N."/>
            <person name="Forster S."/>
            <person name="Putonti C."/>
            <person name="Lawley T."/>
            <person name="Wolfe A.J."/>
        </authorList>
    </citation>
    <scope>NUCLEOTIDE SEQUENCE [LARGE SCALE GENOMIC DNA]</scope>
    <source>
        <strain evidence="1 2">UMB1301</strain>
    </source>
</reference>